<name>A0ABP7W0A3_9BACI</name>
<dbReference type="PANTHER" id="PTHR41324:SF1">
    <property type="entry name" value="DUF2232 DOMAIN-CONTAINING PROTEIN"/>
    <property type="match status" value="1"/>
</dbReference>
<protein>
    <submittedName>
        <fullName evidence="2">YybS family protein</fullName>
    </submittedName>
</protein>
<evidence type="ECO:0000256" key="1">
    <source>
        <dbReference type="SAM" id="Phobius"/>
    </source>
</evidence>
<accession>A0ABP7W0A3</accession>
<dbReference type="Pfam" id="PF09991">
    <property type="entry name" value="DUF2232"/>
    <property type="match status" value="1"/>
</dbReference>
<evidence type="ECO:0000313" key="3">
    <source>
        <dbReference type="Proteomes" id="UP001501734"/>
    </source>
</evidence>
<feature type="transmembrane region" description="Helical" evidence="1">
    <location>
        <begin position="12"/>
        <end position="40"/>
    </location>
</feature>
<sequence length="315" mass="35832">MEKQTNNQIKDGFIFGGLLIAILFVTLYIPVIGYISLLFLPIPIAMYGYRYGWKKSTLLGLIVLFSISVFAFYFFVVSLPLAIVATLAGVFIGEALKSQRHPYEVWGRGTIGYAIGFLLLLLMIHLLSDQSLVTEYRLIIKESLDSTQILLGQAGLDLSADDLIAIERDMMMLLDLIPAVLMIISMIYSFVTQWLIHKALNRFDQTKLAFPKFRSFQLPKVILWIYFFIVIFSWFNFSGLPMVGLVIFNAGLILGVLFSLQGLSLIVYFFGKRKQPKLLFILLIIFILVFLPGGMYLLRILGIIDVGFRLRKLIK</sequence>
<feature type="transmembrane region" description="Helical" evidence="1">
    <location>
        <begin position="278"/>
        <end position="298"/>
    </location>
</feature>
<keyword evidence="1" id="KW-1133">Transmembrane helix</keyword>
<dbReference type="PANTHER" id="PTHR41324">
    <property type="entry name" value="MEMBRANE PROTEIN-RELATED"/>
    <property type="match status" value="1"/>
</dbReference>
<dbReference type="InterPro" id="IPR018710">
    <property type="entry name" value="DUF2232"/>
</dbReference>
<proteinExistence type="predicted"/>
<feature type="transmembrane region" description="Helical" evidence="1">
    <location>
        <begin position="243"/>
        <end position="271"/>
    </location>
</feature>
<feature type="transmembrane region" description="Helical" evidence="1">
    <location>
        <begin position="105"/>
        <end position="127"/>
    </location>
</feature>
<organism evidence="2 3">
    <name type="scientific">Amphibacillus indicireducens</name>
    <dbReference type="NCBI Taxonomy" id="1076330"/>
    <lineage>
        <taxon>Bacteria</taxon>
        <taxon>Bacillati</taxon>
        <taxon>Bacillota</taxon>
        <taxon>Bacilli</taxon>
        <taxon>Bacillales</taxon>
        <taxon>Bacillaceae</taxon>
        <taxon>Amphibacillus</taxon>
    </lineage>
</organism>
<gene>
    <name evidence="2" type="ORF">GCM10022410_21880</name>
</gene>
<comment type="caution">
    <text evidence="2">The sequence shown here is derived from an EMBL/GenBank/DDBJ whole genome shotgun (WGS) entry which is preliminary data.</text>
</comment>
<keyword evidence="1" id="KW-0472">Membrane</keyword>
<evidence type="ECO:0000313" key="2">
    <source>
        <dbReference type="EMBL" id="GAA4076679.1"/>
    </source>
</evidence>
<feature type="transmembrane region" description="Helical" evidence="1">
    <location>
        <begin position="60"/>
        <end position="93"/>
    </location>
</feature>
<keyword evidence="1" id="KW-0812">Transmembrane</keyword>
<reference evidence="3" key="1">
    <citation type="journal article" date="2019" name="Int. J. Syst. Evol. Microbiol.">
        <title>The Global Catalogue of Microorganisms (GCM) 10K type strain sequencing project: providing services to taxonomists for standard genome sequencing and annotation.</title>
        <authorList>
            <consortium name="The Broad Institute Genomics Platform"/>
            <consortium name="The Broad Institute Genome Sequencing Center for Infectious Disease"/>
            <person name="Wu L."/>
            <person name="Ma J."/>
        </authorList>
    </citation>
    <scope>NUCLEOTIDE SEQUENCE [LARGE SCALE GENOMIC DNA]</scope>
    <source>
        <strain evidence="3">JCM 17250</strain>
    </source>
</reference>
<dbReference type="RefSeq" id="WP_344913118.1">
    <property type="nucleotide sequence ID" value="NZ_BAABDL010000119.1"/>
</dbReference>
<dbReference type="EMBL" id="BAABDL010000119">
    <property type="protein sequence ID" value="GAA4076679.1"/>
    <property type="molecule type" value="Genomic_DNA"/>
</dbReference>
<keyword evidence="3" id="KW-1185">Reference proteome</keyword>
<feature type="transmembrane region" description="Helical" evidence="1">
    <location>
        <begin position="176"/>
        <end position="196"/>
    </location>
</feature>
<dbReference type="Proteomes" id="UP001501734">
    <property type="component" value="Unassembled WGS sequence"/>
</dbReference>
<feature type="transmembrane region" description="Helical" evidence="1">
    <location>
        <begin position="217"/>
        <end position="237"/>
    </location>
</feature>